<protein>
    <submittedName>
        <fullName evidence="5">U32 family peptidase</fullName>
    </submittedName>
</protein>
<reference evidence="5 6" key="1">
    <citation type="submission" date="2019-08" db="EMBL/GenBank/DDBJ databases">
        <title>Calorimonas adulescens gen. nov., sp. nov., an anaerobic thermophilic bacterium from Sakhalin hot spring.</title>
        <authorList>
            <person name="Khomyakova M.A."/>
            <person name="Merkel A.Y."/>
            <person name="Novikov A."/>
            <person name="Bonch-Osmolovskaya E.A."/>
            <person name="Slobodkin A.I."/>
        </authorList>
    </citation>
    <scope>NUCLEOTIDE SEQUENCE [LARGE SCALE GENOMIC DNA]</scope>
    <source>
        <strain evidence="5 6">A05MB</strain>
    </source>
</reference>
<keyword evidence="6" id="KW-1185">Reference proteome</keyword>
<dbReference type="AlphaFoldDB" id="A0A5D8QFZ9"/>
<dbReference type="InterPro" id="IPR001539">
    <property type="entry name" value="Peptidase_U32"/>
</dbReference>
<dbReference type="PANTHER" id="PTHR30217">
    <property type="entry name" value="PEPTIDASE U32 FAMILY"/>
    <property type="match status" value="1"/>
</dbReference>
<dbReference type="GO" id="GO:0008233">
    <property type="term" value="F:peptidase activity"/>
    <property type="evidence" value="ECO:0007669"/>
    <property type="project" value="UniProtKB-KW"/>
</dbReference>
<organism evidence="5 6">
    <name type="scientific">Calorimonas adulescens</name>
    <dbReference type="NCBI Taxonomy" id="2606906"/>
    <lineage>
        <taxon>Bacteria</taxon>
        <taxon>Bacillati</taxon>
        <taxon>Bacillota</taxon>
        <taxon>Clostridia</taxon>
        <taxon>Thermoanaerobacterales</taxon>
        <taxon>Thermoanaerobacteraceae</taxon>
        <taxon>Calorimonas</taxon>
    </lineage>
</organism>
<dbReference type="InterPro" id="IPR051454">
    <property type="entry name" value="RNA/ubiquinone_mod_enzymes"/>
</dbReference>
<evidence type="ECO:0000313" key="5">
    <source>
        <dbReference type="EMBL" id="TZE83475.1"/>
    </source>
</evidence>
<evidence type="ECO:0000256" key="2">
    <source>
        <dbReference type="ARBA" id="ARBA00022801"/>
    </source>
</evidence>
<feature type="domain" description="Peptidase family U32 C-terminal" evidence="4">
    <location>
        <begin position="323"/>
        <end position="403"/>
    </location>
</feature>
<comment type="caution">
    <text evidence="5">The sequence shown here is derived from an EMBL/GenBank/DDBJ whole genome shotgun (WGS) entry which is preliminary data.</text>
</comment>
<accession>A0A5D8QFZ9</accession>
<comment type="similarity">
    <text evidence="3">Belongs to the peptidase U32 family.</text>
</comment>
<name>A0A5D8QFZ9_9THEO</name>
<gene>
    <name evidence="5" type="ORF">FWJ32_00900</name>
</gene>
<dbReference type="Proteomes" id="UP000322976">
    <property type="component" value="Unassembled WGS sequence"/>
</dbReference>
<dbReference type="Gene3D" id="2.40.30.10">
    <property type="entry name" value="Translation factors"/>
    <property type="match status" value="1"/>
</dbReference>
<sequence length="407" mass="46595">MRDIELLAPAGDLERLKAAIYYGADAVYIGGKRYGLRAGTNNFTIDEIKEGVRYAHARGKRVYLTLNIIPHNEDLVGLDEYIAATHDLGIDAYIVSDPGIFTLVKKVAPKAEIHISTQANNTNWMSALFWHNMGAKRVVLARELSISEIKEIRRNVPDTLELEAFVHGAMCISYSGRCLLSNFLTGRDANKGECTHPCRWKYYLVEEKRQGEYFPVFEDDRGSYIMNSKDLCMIEHLPELIDAGVSSLKIEGRSKGIYYVAVTVNAYRKALNSYMKDLESYRFDKSLLEELSEASTRDFTTGFYFGRPGPEEHNYNKDICRTSHDFIGIIRGYDRDKKLIKVEQRNRLFANEEVEVLTPHGVYPFNTGTLYDADFNEIDCAPHAQQTVWMKSEKEFAEFDVLRRKRV</sequence>
<keyword evidence="1" id="KW-0645">Protease</keyword>
<dbReference type="Pfam" id="PF16325">
    <property type="entry name" value="Peptidase_U32_C"/>
    <property type="match status" value="1"/>
</dbReference>
<keyword evidence="2" id="KW-0378">Hydrolase</keyword>
<evidence type="ECO:0000259" key="4">
    <source>
        <dbReference type="Pfam" id="PF16325"/>
    </source>
</evidence>
<evidence type="ECO:0000256" key="3">
    <source>
        <dbReference type="ARBA" id="ARBA00038374"/>
    </source>
</evidence>
<dbReference type="GO" id="GO:0006508">
    <property type="term" value="P:proteolysis"/>
    <property type="evidence" value="ECO:0007669"/>
    <property type="project" value="UniProtKB-KW"/>
</dbReference>
<dbReference type="EMBL" id="VTPS01000001">
    <property type="protein sequence ID" value="TZE83475.1"/>
    <property type="molecule type" value="Genomic_DNA"/>
</dbReference>
<evidence type="ECO:0000313" key="6">
    <source>
        <dbReference type="Proteomes" id="UP000322976"/>
    </source>
</evidence>
<proteinExistence type="inferred from homology"/>
<dbReference type="RefSeq" id="WP_149544093.1">
    <property type="nucleotide sequence ID" value="NZ_VTPS01000001.1"/>
</dbReference>
<dbReference type="InterPro" id="IPR032525">
    <property type="entry name" value="Peptidase_U32_C"/>
</dbReference>
<dbReference type="PANTHER" id="PTHR30217:SF6">
    <property type="entry name" value="TRNA HYDROXYLATION PROTEIN P"/>
    <property type="match status" value="1"/>
</dbReference>
<dbReference type="PROSITE" id="PS01276">
    <property type="entry name" value="PEPTIDASE_U32"/>
    <property type="match status" value="1"/>
</dbReference>
<dbReference type="Pfam" id="PF01136">
    <property type="entry name" value="Peptidase_U32"/>
    <property type="match status" value="1"/>
</dbReference>
<evidence type="ECO:0000256" key="1">
    <source>
        <dbReference type="ARBA" id="ARBA00022670"/>
    </source>
</evidence>